<dbReference type="Proteomes" id="UP001558613">
    <property type="component" value="Unassembled WGS sequence"/>
</dbReference>
<sequence>MVSRKVFCGASRPLITGILVRVDCVLLPPLRPAGAEESCSAPNPGKNRDVPGAHPRPCRSAPIRDTRGSTLAAQQLPYPSTKSHTCLTSCHKEGENPRTCLC</sequence>
<keyword evidence="3" id="KW-1185">Reference proteome</keyword>
<organism evidence="2 3">
    <name type="scientific">Cirrhinus molitorella</name>
    <name type="common">mud carp</name>
    <dbReference type="NCBI Taxonomy" id="172907"/>
    <lineage>
        <taxon>Eukaryota</taxon>
        <taxon>Metazoa</taxon>
        <taxon>Chordata</taxon>
        <taxon>Craniata</taxon>
        <taxon>Vertebrata</taxon>
        <taxon>Euteleostomi</taxon>
        <taxon>Actinopterygii</taxon>
        <taxon>Neopterygii</taxon>
        <taxon>Teleostei</taxon>
        <taxon>Ostariophysi</taxon>
        <taxon>Cypriniformes</taxon>
        <taxon>Cyprinidae</taxon>
        <taxon>Labeoninae</taxon>
        <taxon>Labeonini</taxon>
        <taxon>Cirrhinus</taxon>
    </lineage>
</organism>
<gene>
    <name evidence="2" type="ORF">QQF64_033194</name>
</gene>
<reference evidence="2 3" key="1">
    <citation type="submission" date="2023-09" db="EMBL/GenBank/DDBJ databases">
        <authorList>
            <person name="Wang M."/>
        </authorList>
    </citation>
    <scope>NUCLEOTIDE SEQUENCE [LARGE SCALE GENOMIC DNA]</scope>
    <source>
        <strain evidence="2">GT-2023</strain>
        <tissue evidence="2">Liver</tissue>
    </source>
</reference>
<comment type="caution">
    <text evidence="2">The sequence shown here is derived from an EMBL/GenBank/DDBJ whole genome shotgun (WGS) entry which is preliminary data.</text>
</comment>
<evidence type="ECO:0000313" key="3">
    <source>
        <dbReference type="Proteomes" id="UP001558613"/>
    </source>
</evidence>
<name>A0ABR3MTA0_9TELE</name>
<protein>
    <recommendedName>
        <fullName evidence="4">Secreted protein</fullName>
    </recommendedName>
</protein>
<proteinExistence type="predicted"/>
<accession>A0ABR3MTA0</accession>
<dbReference type="EMBL" id="JAYMGO010000009">
    <property type="protein sequence ID" value="KAL1267831.1"/>
    <property type="molecule type" value="Genomic_DNA"/>
</dbReference>
<feature type="region of interest" description="Disordered" evidence="1">
    <location>
        <begin position="33"/>
        <end position="102"/>
    </location>
</feature>
<evidence type="ECO:0000313" key="2">
    <source>
        <dbReference type="EMBL" id="KAL1267831.1"/>
    </source>
</evidence>
<evidence type="ECO:0008006" key="4">
    <source>
        <dbReference type="Google" id="ProtNLM"/>
    </source>
</evidence>
<evidence type="ECO:0000256" key="1">
    <source>
        <dbReference type="SAM" id="MobiDB-lite"/>
    </source>
</evidence>
<feature type="compositionally biased region" description="Polar residues" evidence="1">
    <location>
        <begin position="68"/>
        <end position="88"/>
    </location>
</feature>